<gene>
    <name evidence="1" type="ORF">SPAPADRAFT_132518</name>
</gene>
<dbReference type="FunCoup" id="G3AFP8">
    <property type="interactions" value="9"/>
</dbReference>
<dbReference type="EMBL" id="GL996499">
    <property type="protein sequence ID" value="EGW35037.1"/>
    <property type="molecule type" value="Genomic_DNA"/>
</dbReference>
<organism evidence="2">
    <name type="scientific">Spathaspora passalidarum (strain NRRL Y-27907 / 11-Y1)</name>
    <dbReference type="NCBI Taxonomy" id="619300"/>
    <lineage>
        <taxon>Eukaryota</taxon>
        <taxon>Fungi</taxon>
        <taxon>Dikarya</taxon>
        <taxon>Ascomycota</taxon>
        <taxon>Saccharomycotina</taxon>
        <taxon>Pichiomycetes</taxon>
        <taxon>Debaryomycetaceae</taxon>
        <taxon>Spathaspora</taxon>
    </lineage>
</organism>
<dbReference type="GeneID" id="18869665"/>
<sequence length="275" mass="31847">MVFEVLILPYSWIHSGGSAKFEGLRNLINRSYDKPRFKYGIIKSSRIKKVDSILSDLSIDLKDEICLYILLGSKQTFDQLKQDDGYIRDFSHEATTFEDCFHCDIPERYYPLFNLDKLNSEVKVSVVSDDFELDNNVLSRVIASVGVRSFHGNSRPNAKEFELTCFTSYMRKAGQLFLEFVINHCLLNESRFQLLSRKGILSDFSCIVLHGEVIQEHDLVRYYVNNCSFTESDKQPVLIKVGRDMQTENSILEKDILASRSFHIAFIFREVQVHL</sequence>
<dbReference type="OMA" id="FMRNTAP"/>
<reference evidence="1 2" key="1">
    <citation type="journal article" date="2011" name="Proc. Natl. Acad. Sci. U.S.A.">
        <title>Comparative genomics of xylose-fermenting fungi for enhanced biofuel production.</title>
        <authorList>
            <person name="Wohlbach D.J."/>
            <person name="Kuo A."/>
            <person name="Sato T.K."/>
            <person name="Potts K.M."/>
            <person name="Salamov A.A."/>
            <person name="LaButti K.M."/>
            <person name="Sun H."/>
            <person name="Clum A."/>
            <person name="Pangilinan J.L."/>
            <person name="Lindquist E.A."/>
            <person name="Lucas S."/>
            <person name="Lapidus A."/>
            <person name="Jin M."/>
            <person name="Gunawan C."/>
            <person name="Balan V."/>
            <person name="Dale B.E."/>
            <person name="Jeffries T.W."/>
            <person name="Zinkel R."/>
            <person name="Barry K.W."/>
            <person name="Grigoriev I.V."/>
            <person name="Gasch A.P."/>
        </authorList>
    </citation>
    <scope>NUCLEOTIDE SEQUENCE [LARGE SCALE GENOMIC DNA]</scope>
    <source>
        <strain evidence="2">NRRL Y-27907 / 11-Y1</strain>
    </source>
</reference>
<accession>G3AFP8</accession>
<dbReference type="eggNOG" id="ENOG502SG1V">
    <property type="taxonomic scope" value="Eukaryota"/>
</dbReference>
<dbReference type="KEGG" id="spaa:SPAPADRAFT_132518"/>
<dbReference type="AlphaFoldDB" id="G3AFP8"/>
<dbReference type="RefSeq" id="XP_007372449.1">
    <property type="nucleotide sequence ID" value="XM_007372387.1"/>
</dbReference>
<protein>
    <submittedName>
        <fullName evidence="1">Uncharacterized protein</fullName>
    </submittedName>
</protein>
<evidence type="ECO:0000313" key="2">
    <source>
        <dbReference type="Proteomes" id="UP000000709"/>
    </source>
</evidence>
<dbReference type="OrthoDB" id="4062597at2759"/>
<proteinExistence type="predicted"/>
<name>G3AFP8_SPAPN</name>
<dbReference type="HOGENOM" id="CLU_1012537_0_0_1"/>
<keyword evidence="2" id="KW-1185">Reference proteome</keyword>
<evidence type="ECO:0000313" key="1">
    <source>
        <dbReference type="EMBL" id="EGW35037.1"/>
    </source>
</evidence>
<dbReference type="InParanoid" id="G3AFP8"/>
<dbReference type="Proteomes" id="UP000000709">
    <property type="component" value="Unassembled WGS sequence"/>
</dbReference>